<feature type="compositionally biased region" description="Basic and acidic residues" evidence="1">
    <location>
        <begin position="1"/>
        <end position="17"/>
    </location>
</feature>
<feature type="compositionally biased region" description="Low complexity" evidence="1">
    <location>
        <begin position="394"/>
        <end position="409"/>
    </location>
</feature>
<gene>
    <name evidence="3" type="ORF">CLV29_0956</name>
</gene>
<feature type="region of interest" description="Disordered" evidence="1">
    <location>
        <begin position="331"/>
        <end position="419"/>
    </location>
</feature>
<evidence type="ECO:0000259" key="2">
    <source>
        <dbReference type="SMART" id="SM00382"/>
    </source>
</evidence>
<dbReference type="GO" id="GO:0005524">
    <property type="term" value="F:ATP binding"/>
    <property type="evidence" value="ECO:0007669"/>
    <property type="project" value="InterPro"/>
</dbReference>
<dbReference type="SMART" id="SM00382">
    <property type="entry name" value="AAA"/>
    <property type="match status" value="1"/>
</dbReference>
<reference evidence="3 4" key="1">
    <citation type="submission" date="2019-03" db="EMBL/GenBank/DDBJ databases">
        <title>Genomic Encyclopedia of Archaeal and Bacterial Type Strains, Phase II (KMG-II): from individual species to whole genera.</title>
        <authorList>
            <person name="Goeker M."/>
        </authorList>
    </citation>
    <scope>NUCLEOTIDE SEQUENCE [LARGE SCALE GENOMIC DNA]</scope>
    <source>
        <strain evidence="3 4">DSM 24323</strain>
    </source>
</reference>
<dbReference type="RefSeq" id="WP_133753876.1">
    <property type="nucleotide sequence ID" value="NZ_SOAW01000001.1"/>
</dbReference>
<keyword evidence="4" id="KW-1185">Reference proteome</keyword>
<dbReference type="SUPFAM" id="SSF52540">
    <property type="entry name" value="P-loop containing nucleoside triphosphate hydrolases"/>
    <property type="match status" value="1"/>
</dbReference>
<proteinExistence type="predicted"/>
<feature type="region of interest" description="Disordered" evidence="1">
    <location>
        <begin position="1"/>
        <end position="36"/>
    </location>
</feature>
<evidence type="ECO:0000313" key="4">
    <source>
        <dbReference type="Proteomes" id="UP000295371"/>
    </source>
</evidence>
<dbReference type="Pfam" id="PF07728">
    <property type="entry name" value="AAA_5"/>
    <property type="match status" value="1"/>
</dbReference>
<feature type="compositionally biased region" description="Basic and acidic residues" evidence="1">
    <location>
        <begin position="377"/>
        <end position="390"/>
    </location>
</feature>
<dbReference type="OrthoDB" id="9783370at2"/>
<dbReference type="Proteomes" id="UP000295371">
    <property type="component" value="Unassembled WGS sequence"/>
</dbReference>
<dbReference type="CDD" id="cd00009">
    <property type="entry name" value="AAA"/>
    <property type="match status" value="1"/>
</dbReference>
<comment type="caution">
    <text evidence="3">The sequence shown here is derived from an EMBL/GenBank/DDBJ whole genome shotgun (WGS) entry which is preliminary data.</text>
</comment>
<dbReference type="PANTHER" id="PTHR42759:SF1">
    <property type="entry name" value="MAGNESIUM-CHELATASE SUBUNIT CHLD"/>
    <property type="match status" value="1"/>
</dbReference>
<dbReference type="PANTHER" id="PTHR42759">
    <property type="entry name" value="MOXR FAMILY PROTEIN"/>
    <property type="match status" value="1"/>
</dbReference>
<name>A0A4R7J7V8_9ACTN</name>
<organism evidence="3 4">
    <name type="scientific">Naumannella halotolerans</name>
    <dbReference type="NCBI Taxonomy" id="993414"/>
    <lineage>
        <taxon>Bacteria</taxon>
        <taxon>Bacillati</taxon>
        <taxon>Actinomycetota</taxon>
        <taxon>Actinomycetes</taxon>
        <taxon>Propionibacteriales</taxon>
        <taxon>Propionibacteriaceae</taxon>
        <taxon>Naumannella</taxon>
    </lineage>
</organism>
<dbReference type="InterPro" id="IPR027417">
    <property type="entry name" value="P-loop_NTPase"/>
</dbReference>
<evidence type="ECO:0000256" key="1">
    <source>
        <dbReference type="SAM" id="MobiDB-lite"/>
    </source>
</evidence>
<dbReference type="InterPro" id="IPR050764">
    <property type="entry name" value="CbbQ/NirQ/NorQ/GpvN"/>
</dbReference>
<dbReference type="InterPro" id="IPR003593">
    <property type="entry name" value="AAA+_ATPase"/>
</dbReference>
<sequence length="419" mass="45323">MAHTADDRPETGADPRSARPSTATADDPPAQPDGFASVEDVGRALAAVGYVTDERISATVYLAWRLGRPLLLEGPAGVGKTELARSLAQALGRDLIRLQCYESQDESKALYEWDYGKQLLYTQILRDKIADVVGEAPDLESAVDLIADRDEVFFSPRFLSERPLLTAIRSPEPTVLLIDEIDRSDEALEAVLLETLAENQISIPEIGTIVATHPPLTLLTSNNTRELSAALKRRCLHLFLDYPDHDRELDIVRSKQTGLDEAVADELVGLVQQLRALDLRKAPSIAETVDWARTLAILDADALSEELLTTTANVVMKHERDLGRAVAHIRHRFGNGSPGAEEPSTADGGGRPTPVAGRDPSRRDGPGSKVGGDVDAEAARAIRDSKEVPHRHGAAAFFGARGSSEAAGAPRQGSRRRPL</sequence>
<dbReference type="AlphaFoldDB" id="A0A4R7J7V8"/>
<evidence type="ECO:0000313" key="3">
    <source>
        <dbReference type="EMBL" id="TDT33345.1"/>
    </source>
</evidence>
<dbReference type="InterPro" id="IPR011704">
    <property type="entry name" value="ATPase_dyneun-rel_AAA"/>
</dbReference>
<protein>
    <submittedName>
        <fullName evidence="3">MoxR-like ATPase</fullName>
    </submittedName>
</protein>
<dbReference type="EMBL" id="SOAW01000001">
    <property type="protein sequence ID" value="TDT33345.1"/>
    <property type="molecule type" value="Genomic_DNA"/>
</dbReference>
<feature type="domain" description="AAA+ ATPase" evidence="2">
    <location>
        <begin position="66"/>
        <end position="244"/>
    </location>
</feature>
<accession>A0A4R7J7V8</accession>
<dbReference type="GO" id="GO:0016887">
    <property type="term" value="F:ATP hydrolysis activity"/>
    <property type="evidence" value="ECO:0007669"/>
    <property type="project" value="InterPro"/>
</dbReference>
<dbReference type="Gene3D" id="3.40.50.300">
    <property type="entry name" value="P-loop containing nucleotide triphosphate hydrolases"/>
    <property type="match status" value="1"/>
</dbReference>